<keyword evidence="24" id="KW-1185">Reference proteome</keyword>
<name>A0ABQ1HAC5_9GAMM</name>
<keyword evidence="6" id="KW-0964">Secreted</keyword>
<keyword evidence="14" id="KW-0333">Golgi apparatus</keyword>
<keyword evidence="17" id="KW-0325">Glycoprotein</keyword>
<evidence type="ECO:0000256" key="11">
    <source>
        <dbReference type="ARBA" id="ARBA00022801"/>
    </source>
</evidence>
<keyword evidence="13" id="KW-0862">Zinc</keyword>
<evidence type="ECO:0000256" key="17">
    <source>
        <dbReference type="ARBA" id="ARBA00023180"/>
    </source>
</evidence>
<protein>
    <recommendedName>
        <fullName evidence="5">Carboxypeptidase Q</fullName>
    </recommendedName>
    <alternativeName>
        <fullName evidence="20">Plasma glutamate carboxypeptidase</fullName>
    </alternativeName>
</protein>
<keyword evidence="15" id="KW-0482">Metalloprotease</keyword>
<evidence type="ECO:0000256" key="14">
    <source>
        <dbReference type="ARBA" id="ARBA00023034"/>
    </source>
</evidence>
<evidence type="ECO:0000256" key="8">
    <source>
        <dbReference type="ARBA" id="ARBA00022670"/>
    </source>
</evidence>
<dbReference type="Gene3D" id="3.40.630.10">
    <property type="entry name" value="Zn peptidases"/>
    <property type="match status" value="1"/>
</dbReference>
<evidence type="ECO:0000256" key="18">
    <source>
        <dbReference type="ARBA" id="ARBA00023228"/>
    </source>
</evidence>
<keyword evidence="11" id="KW-0378">Hydrolase</keyword>
<evidence type="ECO:0000256" key="4">
    <source>
        <dbReference type="ARBA" id="ARBA00004613"/>
    </source>
</evidence>
<evidence type="ECO:0000313" key="24">
    <source>
        <dbReference type="Proteomes" id="UP000623419"/>
    </source>
</evidence>
<feature type="chain" id="PRO_5046419293" description="Carboxypeptidase Q" evidence="21">
    <location>
        <begin position="21"/>
        <end position="470"/>
    </location>
</feature>
<accession>A0ABQ1HAC5</accession>
<evidence type="ECO:0000256" key="15">
    <source>
        <dbReference type="ARBA" id="ARBA00023049"/>
    </source>
</evidence>
<evidence type="ECO:0000256" key="20">
    <source>
        <dbReference type="ARBA" id="ARBA00033328"/>
    </source>
</evidence>
<evidence type="ECO:0000256" key="7">
    <source>
        <dbReference type="ARBA" id="ARBA00022645"/>
    </source>
</evidence>
<proteinExistence type="predicted"/>
<evidence type="ECO:0000256" key="13">
    <source>
        <dbReference type="ARBA" id="ARBA00022833"/>
    </source>
</evidence>
<organism evidence="23 24">
    <name type="scientific">Arenimonas soli</name>
    <dbReference type="NCBI Taxonomy" id="2269504"/>
    <lineage>
        <taxon>Bacteria</taxon>
        <taxon>Pseudomonadati</taxon>
        <taxon>Pseudomonadota</taxon>
        <taxon>Gammaproteobacteria</taxon>
        <taxon>Lysobacterales</taxon>
        <taxon>Lysobacteraceae</taxon>
        <taxon>Arenimonas</taxon>
    </lineage>
</organism>
<dbReference type="Gene3D" id="3.50.30.30">
    <property type="match status" value="1"/>
</dbReference>
<feature type="domain" description="Peptidase M28" evidence="22">
    <location>
        <begin position="259"/>
        <end position="443"/>
    </location>
</feature>
<dbReference type="InterPro" id="IPR007484">
    <property type="entry name" value="Peptidase_M28"/>
</dbReference>
<keyword evidence="10 21" id="KW-0732">Signal</keyword>
<comment type="caution">
    <text evidence="23">The sequence shown here is derived from an EMBL/GenBank/DDBJ whole genome shotgun (WGS) entry which is preliminary data.</text>
</comment>
<keyword evidence="7" id="KW-0121">Carboxypeptidase</keyword>
<dbReference type="SUPFAM" id="SSF53187">
    <property type="entry name" value="Zn-dependent exopeptidases"/>
    <property type="match status" value="1"/>
</dbReference>
<evidence type="ECO:0000256" key="19">
    <source>
        <dbReference type="ARBA" id="ARBA00025833"/>
    </source>
</evidence>
<gene>
    <name evidence="23" type="ORF">GCM10011521_02040</name>
</gene>
<reference evidence="24" key="1">
    <citation type="journal article" date="2019" name="Int. J. Syst. Evol. Microbiol.">
        <title>The Global Catalogue of Microorganisms (GCM) 10K type strain sequencing project: providing services to taxonomists for standard genome sequencing and annotation.</title>
        <authorList>
            <consortium name="The Broad Institute Genomics Platform"/>
            <consortium name="The Broad Institute Genome Sequencing Center for Infectious Disease"/>
            <person name="Wu L."/>
            <person name="Ma J."/>
        </authorList>
    </citation>
    <scope>NUCLEOTIDE SEQUENCE [LARGE SCALE GENOMIC DNA]</scope>
    <source>
        <strain evidence="24">CGMCC 1.15905</strain>
    </source>
</reference>
<evidence type="ECO:0000256" key="5">
    <source>
        <dbReference type="ARBA" id="ARBA00014116"/>
    </source>
</evidence>
<keyword evidence="9" id="KW-0479">Metal-binding</keyword>
<dbReference type="EMBL" id="BMKC01000001">
    <property type="protein sequence ID" value="GGA67505.1"/>
    <property type="molecule type" value="Genomic_DNA"/>
</dbReference>
<keyword evidence="16" id="KW-0865">Zymogen</keyword>
<evidence type="ECO:0000256" key="6">
    <source>
        <dbReference type="ARBA" id="ARBA00022525"/>
    </source>
</evidence>
<dbReference type="PANTHER" id="PTHR12053">
    <property type="entry name" value="PROTEASE FAMILY M28 PLASMA GLUTAMATE CARBOXYPEPTIDASE-RELATED"/>
    <property type="match status" value="1"/>
</dbReference>
<evidence type="ECO:0000256" key="9">
    <source>
        <dbReference type="ARBA" id="ARBA00022723"/>
    </source>
</evidence>
<evidence type="ECO:0000256" key="21">
    <source>
        <dbReference type="SAM" id="SignalP"/>
    </source>
</evidence>
<evidence type="ECO:0000256" key="16">
    <source>
        <dbReference type="ARBA" id="ARBA00023145"/>
    </source>
</evidence>
<evidence type="ECO:0000256" key="10">
    <source>
        <dbReference type="ARBA" id="ARBA00022729"/>
    </source>
</evidence>
<dbReference type="Proteomes" id="UP000623419">
    <property type="component" value="Unassembled WGS sequence"/>
</dbReference>
<keyword evidence="18" id="KW-0458">Lysosome</keyword>
<feature type="signal peptide" evidence="21">
    <location>
        <begin position="1"/>
        <end position="20"/>
    </location>
</feature>
<evidence type="ECO:0000256" key="1">
    <source>
        <dbReference type="ARBA" id="ARBA00004240"/>
    </source>
</evidence>
<dbReference type="PANTHER" id="PTHR12053:SF3">
    <property type="entry name" value="CARBOXYPEPTIDASE Q"/>
    <property type="match status" value="1"/>
</dbReference>
<sequence length="470" mass="49024">MHPVRTLLALSLLAAAPAFATTGLDAGDIAAAEALRERAMRGSEAWNVVESLTTEVGPRLAGTPADAKAVQWAKAKMQAMGFDKVYLEPVTFPVWLRQHERAEVLAPYPQPLVVTALGGSVGTGGAPIEAEIVAFASLDALKAAPEGSLEGKIAVITNRMVRFKDGRGYGPAVGARSNGAVEAARKGAIAILIRSIGTSSDRFAHTGTMRYVADVPRIPAAALSNPDADLIEHMVARGKPVRLRLDIGAETVADYTSHNVIGEIRGRDLPDEVVTIGGHLDSWDLGTGAIDDGAGIGITFAAGALIGQLERAPRRTVRVIAYANEEQGLYGGKAYAEARAAAGEIGAHQLGAESDFGAGRVYALRAGVDPAAWPVIEQIGQVLAPLGIATERSGGGPGPDVGPIVAKGAPWAQLAQDGIDYFDYHHTANDTLDKIDPRALDQQVAAYAVLAYLAAESDVDFGTLPVKADD</sequence>
<dbReference type="InterPro" id="IPR039866">
    <property type="entry name" value="CPQ"/>
</dbReference>
<evidence type="ECO:0000256" key="3">
    <source>
        <dbReference type="ARBA" id="ARBA00004555"/>
    </source>
</evidence>
<comment type="subcellular location">
    <subcellularLocation>
        <location evidence="1">Endoplasmic reticulum</location>
    </subcellularLocation>
    <subcellularLocation>
        <location evidence="3">Golgi apparatus</location>
    </subcellularLocation>
    <subcellularLocation>
        <location evidence="2">Lysosome</location>
    </subcellularLocation>
    <subcellularLocation>
        <location evidence="4">Secreted</location>
    </subcellularLocation>
</comment>
<dbReference type="Pfam" id="PF04389">
    <property type="entry name" value="Peptidase_M28"/>
    <property type="match status" value="1"/>
</dbReference>
<keyword evidence="8" id="KW-0645">Protease</keyword>
<evidence type="ECO:0000256" key="12">
    <source>
        <dbReference type="ARBA" id="ARBA00022824"/>
    </source>
</evidence>
<comment type="subunit">
    <text evidence="19">Homodimer. The monomeric form is inactive while the homodimer is active.</text>
</comment>
<dbReference type="RefSeq" id="WP_188660160.1">
    <property type="nucleotide sequence ID" value="NZ_BMKC01000001.1"/>
</dbReference>
<evidence type="ECO:0000256" key="2">
    <source>
        <dbReference type="ARBA" id="ARBA00004371"/>
    </source>
</evidence>
<evidence type="ECO:0000313" key="23">
    <source>
        <dbReference type="EMBL" id="GGA67505.1"/>
    </source>
</evidence>
<keyword evidence="12" id="KW-0256">Endoplasmic reticulum</keyword>
<evidence type="ECO:0000259" key="22">
    <source>
        <dbReference type="Pfam" id="PF04389"/>
    </source>
</evidence>